<reference evidence="2" key="1">
    <citation type="submission" date="2018-11" db="EMBL/GenBank/DDBJ databases">
        <title>Genome sequencing of a novel mesophilic and cellulolytic organism within the genus Hungateiclostridium.</title>
        <authorList>
            <person name="Rettenmaier R."/>
            <person name="Liebl W."/>
            <person name="Zverlov V."/>
        </authorList>
    </citation>
    <scope>NUCLEOTIDE SEQUENCE [LARGE SCALE GENOMIC DNA]</scope>
    <source>
        <strain evidence="2">N2K1</strain>
    </source>
</reference>
<gene>
    <name evidence="1" type="ORF">EFD62_05705</name>
</gene>
<dbReference type="GO" id="GO:0043937">
    <property type="term" value="P:regulation of sporulation"/>
    <property type="evidence" value="ECO:0007669"/>
    <property type="project" value="InterPro"/>
</dbReference>
<dbReference type="SUPFAM" id="SSF140500">
    <property type="entry name" value="BAS1536-like"/>
    <property type="match status" value="1"/>
</dbReference>
<name>A0A4Q0I6C1_9FIRM</name>
<dbReference type="RefSeq" id="WP_069193505.1">
    <property type="nucleotide sequence ID" value="NZ_RLII01000004.1"/>
</dbReference>
<dbReference type="AlphaFoldDB" id="A0A4Q0I6C1"/>
<sequence length="50" mass="5956">MQFKIQDLQSELNNMIDNGDDYSKIYELSVKLDMLIVQYYNELLGRKNPN</sequence>
<evidence type="ECO:0000313" key="2">
    <source>
        <dbReference type="Proteomes" id="UP000289166"/>
    </source>
</evidence>
<keyword evidence="2" id="KW-1185">Reference proteome</keyword>
<proteinExistence type="predicted"/>
<comment type="caution">
    <text evidence="1">The sequence shown here is derived from an EMBL/GenBank/DDBJ whole genome shotgun (WGS) entry which is preliminary data.</text>
</comment>
<dbReference type="Proteomes" id="UP000289166">
    <property type="component" value="Unassembled WGS sequence"/>
</dbReference>
<dbReference type="InterPro" id="IPR018540">
    <property type="entry name" value="Spo0E-like"/>
</dbReference>
<dbReference type="InterPro" id="IPR037208">
    <property type="entry name" value="Spo0E-like_sf"/>
</dbReference>
<organism evidence="1 2">
    <name type="scientific">Acetivibrio mesophilus</name>
    <dbReference type="NCBI Taxonomy" id="2487273"/>
    <lineage>
        <taxon>Bacteria</taxon>
        <taxon>Bacillati</taxon>
        <taxon>Bacillota</taxon>
        <taxon>Clostridia</taxon>
        <taxon>Eubacteriales</taxon>
        <taxon>Oscillospiraceae</taxon>
        <taxon>Acetivibrio</taxon>
    </lineage>
</organism>
<accession>A0A4Q0I6C1</accession>
<protein>
    <submittedName>
        <fullName evidence="1">Aspartyl-phosphate phosphatase Spo0E family protein</fullName>
    </submittedName>
</protein>
<dbReference type="EMBL" id="RLII01000004">
    <property type="protein sequence ID" value="RXE59808.1"/>
    <property type="molecule type" value="Genomic_DNA"/>
</dbReference>
<dbReference type="Pfam" id="PF09388">
    <property type="entry name" value="SpoOE-like"/>
    <property type="match status" value="1"/>
</dbReference>
<evidence type="ECO:0000313" key="1">
    <source>
        <dbReference type="EMBL" id="RXE59808.1"/>
    </source>
</evidence>
<dbReference type="OrthoDB" id="2085303at2"/>